<accession>A0AAN7JE34</accession>
<keyword evidence="1" id="KW-0479">Metal-binding</keyword>
<evidence type="ECO:0000256" key="2">
    <source>
        <dbReference type="ARBA" id="ARBA00022737"/>
    </source>
</evidence>
<evidence type="ECO:0000256" key="3">
    <source>
        <dbReference type="ARBA" id="ARBA00022837"/>
    </source>
</evidence>
<dbReference type="PROSITE" id="PS50222">
    <property type="entry name" value="EF_HAND_2"/>
    <property type="match status" value="2"/>
</dbReference>
<proteinExistence type="predicted"/>
<keyword evidence="3" id="KW-0106">Calcium</keyword>
<dbReference type="PANTHER" id="PTHR10891">
    <property type="entry name" value="EF-HAND CALCIUM-BINDING DOMAIN CONTAINING PROTEIN"/>
    <property type="match status" value="1"/>
</dbReference>
<dbReference type="FunFam" id="1.10.238.10:FF:000003">
    <property type="entry name" value="Calmodulin A"/>
    <property type="match status" value="1"/>
</dbReference>
<sequence length="268" mass="28397">MELPASAFNPLHYLPSPPSSMPCDISSFSRTISLPPPSTPLIAVAMKLIKASSVKALSFSPKRLFRRSRKDGIVASSRSDPSTFSYASSSSSTSSLDASVKGDGAGGDSGTPTSVLPGASGDWSGLSQSFKFASGGSVSRKQLETLLLQLGDDPPSQDEVALMLREVGCLPDGEGNSGDVSVDALLSRLGCTGCNAGELRETFDFFDADHDGRITAEELLRVFTAMGDEGCTLEDCGRMIAGVDKNRDGFVCFDDFAQMMELQLLQRR</sequence>
<evidence type="ECO:0000313" key="7">
    <source>
        <dbReference type="Proteomes" id="UP001345219"/>
    </source>
</evidence>
<name>A0AAN7JE34_9MYRT</name>
<evidence type="ECO:0000259" key="5">
    <source>
        <dbReference type="PROSITE" id="PS50222"/>
    </source>
</evidence>
<dbReference type="Proteomes" id="UP001345219">
    <property type="component" value="Chromosome 12"/>
</dbReference>
<dbReference type="SUPFAM" id="SSF47473">
    <property type="entry name" value="EF-hand"/>
    <property type="match status" value="1"/>
</dbReference>
<dbReference type="AlphaFoldDB" id="A0AAN7JE34"/>
<keyword evidence="7" id="KW-1185">Reference proteome</keyword>
<keyword evidence="2" id="KW-0677">Repeat</keyword>
<dbReference type="CDD" id="cd00051">
    <property type="entry name" value="EFh"/>
    <property type="match status" value="1"/>
</dbReference>
<feature type="domain" description="EF-hand" evidence="5">
    <location>
        <begin position="194"/>
        <end position="229"/>
    </location>
</feature>
<evidence type="ECO:0000256" key="4">
    <source>
        <dbReference type="SAM" id="MobiDB-lite"/>
    </source>
</evidence>
<reference evidence="6 7" key="1">
    <citation type="journal article" date="2023" name="Hortic Res">
        <title>Pangenome of water caltrop reveals structural variations and asymmetric subgenome divergence after allopolyploidization.</title>
        <authorList>
            <person name="Zhang X."/>
            <person name="Chen Y."/>
            <person name="Wang L."/>
            <person name="Yuan Y."/>
            <person name="Fang M."/>
            <person name="Shi L."/>
            <person name="Lu R."/>
            <person name="Comes H.P."/>
            <person name="Ma Y."/>
            <person name="Chen Y."/>
            <person name="Huang G."/>
            <person name="Zhou Y."/>
            <person name="Zheng Z."/>
            <person name="Qiu Y."/>
        </authorList>
    </citation>
    <scope>NUCLEOTIDE SEQUENCE [LARGE SCALE GENOMIC DNA]</scope>
    <source>
        <tissue evidence="6">Roots</tissue>
    </source>
</reference>
<organism evidence="6 7">
    <name type="scientific">Trapa incisa</name>
    <dbReference type="NCBI Taxonomy" id="236973"/>
    <lineage>
        <taxon>Eukaryota</taxon>
        <taxon>Viridiplantae</taxon>
        <taxon>Streptophyta</taxon>
        <taxon>Embryophyta</taxon>
        <taxon>Tracheophyta</taxon>
        <taxon>Spermatophyta</taxon>
        <taxon>Magnoliopsida</taxon>
        <taxon>eudicotyledons</taxon>
        <taxon>Gunneridae</taxon>
        <taxon>Pentapetalae</taxon>
        <taxon>rosids</taxon>
        <taxon>malvids</taxon>
        <taxon>Myrtales</taxon>
        <taxon>Lythraceae</taxon>
        <taxon>Trapa</taxon>
    </lineage>
</organism>
<evidence type="ECO:0000256" key="1">
    <source>
        <dbReference type="ARBA" id="ARBA00022723"/>
    </source>
</evidence>
<feature type="compositionally biased region" description="Low complexity" evidence="4">
    <location>
        <begin position="79"/>
        <end position="99"/>
    </location>
</feature>
<protein>
    <recommendedName>
        <fullName evidence="5">EF-hand domain-containing protein</fullName>
    </recommendedName>
</protein>
<evidence type="ECO:0000313" key="6">
    <source>
        <dbReference type="EMBL" id="KAK4748881.1"/>
    </source>
</evidence>
<dbReference type="Gene3D" id="1.10.238.10">
    <property type="entry name" value="EF-hand"/>
    <property type="match status" value="1"/>
</dbReference>
<comment type="caution">
    <text evidence="6">The sequence shown here is derived from an EMBL/GenBank/DDBJ whole genome shotgun (WGS) entry which is preliminary data.</text>
</comment>
<dbReference type="PROSITE" id="PS00018">
    <property type="entry name" value="EF_HAND_1"/>
    <property type="match status" value="2"/>
</dbReference>
<dbReference type="InterPro" id="IPR018247">
    <property type="entry name" value="EF_Hand_1_Ca_BS"/>
</dbReference>
<dbReference type="SMART" id="SM00054">
    <property type="entry name" value="EFh"/>
    <property type="match status" value="2"/>
</dbReference>
<dbReference type="InterPro" id="IPR039647">
    <property type="entry name" value="EF_hand_pair_protein_CML-like"/>
</dbReference>
<dbReference type="InterPro" id="IPR011992">
    <property type="entry name" value="EF-hand-dom_pair"/>
</dbReference>
<dbReference type="InterPro" id="IPR002048">
    <property type="entry name" value="EF_hand_dom"/>
</dbReference>
<dbReference type="GO" id="GO:0005509">
    <property type="term" value="F:calcium ion binding"/>
    <property type="evidence" value="ECO:0007669"/>
    <property type="project" value="InterPro"/>
</dbReference>
<feature type="region of interest" description="Disordered" evidence="4">
    <location>
        <begin position="71"/>
        <end position="118"/>
    </location>
</feature>
<dbReference type="Pfam" id="PF13499">
    <property type="entry name" value="EF-hand_7"/>
    <property type="match status" value="1"/>
</dbReference>
<gene>
    <name evidence="6" type="ORF">SAY87_015467</name>
</gene>
<dbReference type="EMBL" id="JAXIOK010000019">
    <property type="protein sequence ID" value="KAK4748881.1"/>
    <property type="molecule type" value="Genomic_DNA"/>
</dbReference>
<feature type="domain" description="EF-hand" evidence="5">
    <location>
        <begin position="231"/>
        <end position="266"/>
    </location>
</feature>